<dbReference type="RefSeq" id="WP_029267677.1">
    <property type="nucleotide sequence ID" value="NZ_JAGIKX010000001.1"/>
</dbReference>
<evidence type="ECO:0000256" key="3">
    <source>
        <dbReference type="ARBA" id="ARBA00022692"/>
    </source>
</evidence>
<proteinExistence type="predicted"/>
<keyword evidence="2" id="KW-1003">Cell membrane</keyword>
<name>A0ABS4S5A1_9BACI</name>
<dbReference type="EMBL" id="JAGIKX010000001">
    <property type="protein sequence ID" value="MBP2256084.1"/>
    <property type="molecule type" value="Genomic_DNA"/>
</dbReference>
<comment type="subcellular location">
    <subcellularLocation>
        <location evidence="1">Cell membrane</location>
        <topology evidence="1">Multi-pass membrane protein</topology>
    </subcellularLocation>
</comment>
<organism evidence="7 8">
    <name type="scientific">Virgibacillus alimentarius</name>
    <dbReference type="NCBI Taxonomy" id="698769"/>
    <lineage>
        <taxon>Bacteria</taxon>
        <taxon>Bacillati</taxon>
        <taxon>Bacillota</taxon>
        <taxon>Bacilli</taxon>
        <taxon>Bacillales</taxon>
        <taxon>Bacillaceae</taxon>
        <taxon>Virgibacillus</taxon>
    </lineage>
</organism>
<feature type="transmembrane region" description="Helical" evidence="6">
    <location>
        <begin position="124"/>
        <end position="143"/>
    </location>
</feature>
<feature type="transmembrane region" description="Helical" evidence="6">
    <location>
        <begin position="85"/>
        <end position="104"/>
    </location>
</feature>
<dbReference type="Proteomes" id="UP001519294">
    <property type="component" value="Unassembled WGS sequence"/>
</dbReference>
<dbReference type="InterPro" id="IPR019108">
    <property type="entry name" value="Caa3_assmbl_CtaG-rel"/>
</dbReference>
<evidence type="ECO:0000256" key="4">
    <source>
        <dbReference type="ARBA" id="ARBA00022989"/>
    </source>
</evidence>
<feature type="transmembrane region" description="Helical" evidence="6">
    <location>
        <begin position="52"/>
        <end position="73"/>
    </location>
</feature>
<protein>
    <submittedName>
        <fullName evidence="7">Membrane protein</fullName>
    </submittedName>
</protein>
<evidence type="ECO:0000256" key="1">
    <source>
        <dbReference type="ARBA" id="ARBA00004651"/>
    </source>
</evidence>
<dbReference type="InterPro" id="IPR014108">
    <property type="entry name" value="Caa3-assmbl_CtaG"/>
</dbReference>
<comment type="caution">
    <text evidence="7">The sequence shown here is derived from an EMBL/GenBank/DDBJ whole genome shotgun (WGS) entry which is preliminary data.</text>
</comment>
<dbReference type="NCBIfam" id="TIGR02737">
    <property type="entry name" value="caa3_CtaG"/>
    <property type="match status" value="1"/>
</dbReference>
<feature type="transmembrane region" description="Helical" evidence="6">
    <location>
        <begin position="261"/>
        <end position="283"/>
    </location>
</feature>
<keyword evidence="8" id="KW-1185">Reference proteome</keyword>
<keyword evidence="5 6" id="KW-0472">Membrane</keyword>
<accession>A0ABS4S5A1</accession>
<reference evidence="7 8" key="1">
    <citation type="submission" date="2021-03" db="EMBL/GenBank/DDBJ databases">
        <title>Genomic Encyclopedia of Type Strains, Phase IV (KMG-IV): sequencing the most valuable type-strain genomes for metagenomic binning, comparative biology and taxonomic classification.</title>
        <authorList>
            <person name="Goeker M."/>
        </authorList>
    </citation>
    <scope>NUCLEOTIDE SEQUENCE [LARGE SCALE GENOMIC DNA]</scope>
    <source>
        <strain evidence="7 8">DSM 25790</strain>
    </source>
</reference>
<gene>
    <name evidence="7" type="ORF">J2Z81_000016</name>
</gene>
<keyword evidence="3 6" id="KW-0812">Transmembrane</keyword>
<evidence type="ECO:0000256" key="6">
    <source>
        <dbReference type="SAM" id="Phobius"/>
    </source>
</evidence>
<evidence type="ECO:0000256" key="2">
    <source>
        <dbReference type="ARBA" id="ARBA00022475"/>
    </source>
</evidence>
<evidence type="ECO:0000313" key="8">
    <source>
        <dbReference type="Proteomes" id="UP001519294"/>
    </source>
</evidence>
<feature type="transmembrane region" description="Helical" evidence="6">
    <location>
        <begin position="12"/>
        <end position="32"/>
    </location>
</feature>
<feature type="transmembrane region" description="Helical" evidence="6">
    <location>
        <begin position="155"/>
        <end position="172"/>
    </location>
</feature>
<sequence length="305" mass="34324">MWLQLQIFGFRALWSPYFMMFIIGLALIYYLITGPYRHKFGGGEKPSIKQQSFFYSALVLLYIVKGSPVDLLTHIMLTAHMIQMAIYYFVFPIFIIQGIPTWVWKKIVRRPVVKPVLQFLTKPLISIVLFCGLFSFYHIPFIFDFSKTSQISHTAISLVILIAAFIMWLPILEPLKEFEKMPPLVKMAYLLANGLLITPACALIIFAEHPLYDAYTASGAWIQAMSLCVPGDVLSGITSTISGPEMFSPLTILQDQQAGGIIMKIMQEIVLAILLGTVFFPWFNKGSYKVDPIPAGSTSESTTKA</sequence>
<evidence type="ECO:0000313" key="7">
    <source>
        <dbReference type="EMBL" id="MBP2256084.1"/>
    </source>
</evidence>
<feature type="transmembrane region" description="Helical" evidence="6">
    <location>
        <begin position="187"/>
        <end position="207"/>
    </location>
</feature>
<dbReference type="Pfam" id="PF09678">
    <property type="entry name" value="Caa3_CtaG"/>
    <property type="match status" value="1"/>
</dbReference>
<evidence type="ECO:0000256" key="5">
    <source>
        <dbReference type="ARBA" id="ARBA00023136"/>
    </source>
</evidence>
<keyword evidence="4 6" id="KW-1133">Transmembrane helix</keyword>